<keyword evidence="4" id="KW-1185">Reference proteome</keyword>
<dbReference type="PANTHER" id="PTHR33223:SF6">
    <property type="entry name" value="CCHC-TYPE DOMAIN-CONTAINING PROTEIN"/>
    <property type="match status" value="1"/>
</dbReference>
<feature type="domain" description="Retrotransposon gag" evidence="2">
    <location>
        <begin position="102"/>
        <end position="195"/>
    </location>
</feature>
<dbReference type="InterPro" id="IPR005162">
    <property type="entry name" value="Retrotrans_gag_dom"/>
</dbReference>
<dbReference type="AlphaFoldDB" id="A0AAX6DQG4"/>
<evidence type="ECO:0000259" key="2">
    <source>
        <dbReference type="Pfam" id="PF03732"/>
    </source>
</evidence>
<dbReference type="Pfam" id="PF03732">
    <property type="entry name" value="Retrotrans_gag"/>
    <property type="match status" value="1"/>
</dbReference>
<evidence type="ECO:0000313" key="3">
    <source>
        <dbReference type="EMBL" id="KAJ6793929.1"/>
    </source>
</evidence>
<organism evidence="3 4">
    <name type="scientific">Iris pallida</name>
    <name type="common">Sweet iris</name>
    <dbReference type="NCBI Taxonomy" id="29817"/>
    <lineage>
        <taxon>Eukaryota</taxon>
        <taxon>Viridiplantae</taxon>
        <taxon>Streptophyta</taxon>
        <taxon>Embryophyta</taxon>
        <taxon>Tracheophyta</taxon>
        <taxon>Spermatophyta</taxon>
        <taxon>Magnoliopsida</taxon>
        <taxon>Liliopsida</taxon>
        <taxon>Asparagales</taxon>
        <taxon>Iridaceae</taxon>
        <taxon>Iridoideae</taxon>
        <taxon>Irideae</taxon>
        <taxon>Iris</taxon>
    </lineage>
</organism>
<feature type="compositionally biased region" description="Polar residues" evidence="1">
    <location>
        <begin position="235"/>
        <end position="246"/>
    </location>
</feature>
<evidence type="ECO:0000256" key="1">
    <source>
        <dbReference type="SAM" id="MobiDB-lite"/>
    </source>
</evidence>
<dbReference type="PANTHER" id="PTHR33223">
    <property type="entry name" value="CCHC-TYPE DOMAIN-CONTAINING PROTEIN"/>
    <property type="match status" value="1"/>
</dbReference>
<evidence type="ECO:0000313" key="4">
    <source>
        <dbReference type="Proteomes" id="UP001140949"/>
    </source>
</evidence>
<accession>A0AAX6DQG4</accession>
<dbReference type="EMBL" id="JANAVB010042618">
    <property type="protein sequence ID" value="KAJ6793929.1"/>
    <property type="molecule type" value="Genomic_DNA"/>
</dbReference>
<dbReference type="Proteomes" id="UP001140949">
    <property type="component" value="Unassembled WGS sequence"/>
</dbReference>
<name>A0AAX6DQG4_IRIPA</name>
<sequence>MTFDGAPVMAMFQQFMEAQNHQAVQFQATVVDALRTREPTVPAPVAPPALAAPSPGTARDYQNLCPMDFWGHEGIIYADEWLNNAERTVKLARIPDDLKVEVASIRLFDLARAWYREEPQLAVPQVLWTDFKTLFKDKFFPEVEQNELQMQFEALQQGNMTVVEYTSEFIRLSRFAENLVRAPEDRAWRFNKGLTRELRHVVAISQTTTYASILKIAQAAEKEADPKLKRDRDIGSSSYQTPAKRT</sequence>
<reference evidence="3" key="2">
    <citation type="submission" date="2023-04" db="EMBL/GenBank/DDBJ databases">
        <authorList>
            <person name="Bruccoleri R.E."/>
            <person name="Oakeley E.J."/>
            <person name="Faust A.-M."/>
            <person name="Dessus-Babus S."/>
            <person name="Altorfer M."/>
            <person name="Burckhardt D."/>
            <person name="Oertli M."/>
            <person name="Naumann U."/>
            <person name="Petersen F."/>
            <person name="Wong J."/>
        </authorList>
    </citation>
    <scope>NUCLEOTIDE SEQUENCE</scope>
    <source>
        <strain evidence="3">GSM-AAB239-AS_SAM_17_03QT</strain>
        <tissue evidence="3">Leaf</tissue>
    </source>
</reference>
<feature type="region of interest" description="Disordered" evidence="1">
    <location>
        <begin position="222"/>
        <end position="246"/>
    </location>
</feature>
<gene>
    <name evidence="3" type="ORF">M6B38_233085</name>
</gene>
<proteinExistence type="predicted"/>
<comment type="caution">
    <text evidence="3">The sequence shown here is derived from an EMBL/GenBank/DDBJ whole genome shotgun (WGS) entry which is preliminary data.</text>
</comment>
<reference evidence="3" key="1">
    <citation type="journal article" date="2023" name="GigaByte">
        <title>Genome assembly of the bearded iris, Iris pallida Lam.</title>
        <authorList>
            <person name="Bruccoleri R.E."/>
            <person name="Oakeley E.J."/>
            <person name="Faust A.M.E."/>
            <person name="Altorfer M."/>
            <person name="Dessus-Babus S."/>
            <person name="Burckhardt D."/>
            <person name="Oertli M."/>
            <person name="Naumann U."/>
            <person name="Petersen F."/>
            <person name="Wong J."/>
        </authorList>
    </citation>
    <scope>NUCLEOTIDE SEQUENCE</scope>
    <source>
        <strain evidence="3">GSM-AAB239-AS_SAM_17_03QT</strain>
    </source>
</reference>
<feature type="compositionally biased region" description="Basic and acidic residues" evidence="1">
    <location>
        <begin position="222"/>
        <end position="234"/>
    </location>
</feature>
<protein>
    <recommendedName>
        <fullName evidence="2">Retrotransposon gag domain-containing protein</fullName>
    </recommendedName>
</protein>